<reference evidence="3 4" key="1">
    <citation type="submission" date="2019-03" db="EMBL/GenBank/DDBJ databases">
        <title>First draft genome of Liparis tanakae, snailfish: a comprehensive survey of snailfish specific genes.</title>
        <authorList>
            <person name="Kim W."/>
            <person name="Song I."/>
            <person name="Jeong J.-H."/>
            <person name="Kim D."/>
            <person name="Kim S."/>
            <person name="Ryu S."/>
            <person name="Song J.Y."/>
            <person name="Lee S.K."/>
        </authorList>
    </citation>
    <scope>NUCLEOTIDE SEQUENCE [LARGE SCALE GENOMIC DNA]</scope>
    <source>
        <tissue evidence="3">Muscle</tissue>
    </source>
</reference>
<keyword evidence="2" id="KW-0812">Transmembrane</keyword>
<keyword evidence="4" id="KW-1185">Reference proteome</keyword>
<keyword evidence="2" id="KW-0472">Membrane</keyword>
<gene>
    <name evidence="3" type="ORF">EYF80_018548</name>
</gene>
<dbReference type="EMBL" id="SRLO01000153">
    <property type="protein sequence ID" value="TNN71200.1"/>
    <property type="molecule type" value="Genomic_DNA"/>
</dbReference>
<evidence type="ECO:0000313" key="4">
    <source>
        <dbReference type="Proteomes" id="UP000314294"/>
    </source>
</evidence>
<dbReference type="Proteomes" id="UP000314294">
    <property type="component" value="Unassembled WGS sequence"/>
</dbReference>
<proteinExistence type="predicted"/>
<evidence type="ECO:0000256" key="2">
    <source>
        <dbReference type="SAM" id="Phobius"/>
    </source>
</evidence>
<sequence>MGHTLRISSHFRRHLAGRIQLHVSYTTITPYSSFKRSDSRRHSHMDSEEAVMVAAEDEAEHEDEEADAQHDDVDIERQVVDVRRHAAVVFRALGTQNHTDTLPSVLPSIPKSGLTTPCKDREIWDVDHEDLMCSWIPRIFTSLIPHSSVVSSSSSSPLILQRVFLLGTEGKDVLLPSKPKQSDGSSMQSTTVLQTLGLALWVTLPPPAGFVRPGFPSFLFRSETVLRGDRDVQSAVPFLPSLLMLLLLLLLLLLLCLGFVNRSLLM</sequence>
<evidence type="ECO:0000313" key="3">
    <source>
        <dbReference type="EMBL" id="TNN71200.1"/>
    </source>
</evidence>
<protein>
    <submittedName>
        <fullName evidence="3">Uncharacterized protein</fullName>
    </submittedName>
</protein>
<accession>A0A4Z2I072</accession>
<comment type="caution">
    <text evidence="3">The sequence shown here is derived from an EMBL/GenBank/DDBJ whole genome shotgun (WGS) entry which is preliminary data.</text>
</comment>
<name>A0A4Z2I072_9TELE</name>
<feature type="region of interest" description="Disordered" evidence="1">
    <location>
        <begin position="34"/>
        <end position="69"/>
    </location>
</feature>
<feature type="compositionally biased region" description="Acidic residues" evidence="1">
    <location>
        <begin position="55"/>
        <end position="66"/>
    </location>
</feature>
<keyword evidence="2" id="KW-1133">Transmembrane helix</keyword>
<organism evidence="3 4">
    <name type="scientific">Liparis tanakae</name>
    <name type="common">Tanaka's snailfish</name>
    <dbReference type="NCBI Taxonomy" id="230148"/>
    <lineage>
        <taxon>Eukaryota</taxon>
        <taxon>Metazoa</taxon>
        <taxon>Chordata</taxon>
        <taxon>Craniata</taxon>
        <taxon>Vertebrata</taxon>
        <taxon>Euteleostomi</taxon>
        <taxon>Actinopterygii</taxon>
        <taxon>Neopterygii</taxon>
        <taxon>Teleostei</taxon>
        <taxon>Neoteleostei</taxon>
        <taxon>Acanthomorphata</taxon>
        <taxon>Eupercaria</taxon>
        <taxon>Perciformes</taxon>
        <taxon>Cottioidei</taxon>
        <taxon>Cottales</taxon>
        <taxon>Liparidae</taxon>
        <taxon>Liparis</taxon>
    </lineage>
</organism>
<feature type="transmembrane region" description="Helical" evidence="2">
    <location>
        <begin position="238"/>
        <end position="260"/>
    </location>
</feature>
<evidence type="ECO:0000256" key="1">
    <source>
        <dbReference type="SAM" id="MobiDB-lite"/>
    </source>
</evidence>
<dbReference type="AlphaFoldDB" id="A0A4Z2I072"/>